<organism evidence="2 3">
    <name type="scientific">Eumeta variegata</name>
    <name type="common">Bagworm moth</name>
    <name type="synonym">Eumeta japonica</name>
    <dbReference type="NCBI Taxonomy" id="151549"/>
    <lineage>
        <taxon>Eukaryota</taxon>
        <taxon>Metazoa</taxon>
        <taxon>Ecdysozoa</taxon>
        <taxon>Arthropoda</taxon>
        <taxon>Hexapoda</taxon>
        <taxon>Insecta</taxon>
        <taxon>Pterygota</taxon>
        <taxon>Neoptera</taxon>
        <taxon>Endopterygota</taxon>
        <taxon>Lepidoptera</taxon>
        <taxon>Glossata</taxon>
        <taxon>Ditrysia</taxon>
        <taxon>Tineoidea</taxon>
        <taxon>Psychidae</taxon>
        <taxon>Oiketicinae</taxon>
        <taxon>Eumeta</taxon>
    </lineage>
</organism>
<protein>
    <submittedName>
        <fullName evidence="2">Uncharacterized protein</fullName>
    </submittedName>
</protein>
<name>A0A4C1WY43_EUMVA</name>
<feature type="transmembrane region" description="Helical" evidence="1">
    <location>
        <begin position="68"/>
        <end position="90"/>
    </location>
</feature>
<evidence type="ECO:0000313" key="2">
    <source>
        <dbReference type="EMBL" id="GBP55592.1"/>
    </source>
</evidence>
<sequence>MTTDAVISAFPTGPSLSTNSGDLYVVINCVITFKTRFPSAASLTRAQNAFLHLLCEKTFAVNRFRLQLLPVLFSMSIPVSFSISVQILALDFASRLAFNFDTAQGHKLIEIQENYMSDTPDLQMFKLVSLGVNTFLWTLIPTNGNH</sequence>
<gene>
    <name evidence="2" type="ORF">EVAR_35827_1</name>
</gene>
<evidence type="ECO:0000256" key="1">
    <source>
        <dbReference type="SAM" id="Phobius"/>
    </source>
</evidence>
<keyword evidence="3" id="KW-1185">Reference proteome</keyword>
<evidence type="ECO:0000313" key="3">
    <source>
        <dbReference type="Proteomes" id="UP000299102"/>
    </source>
</evidence>
<keyword evidence="1" id="KW-0472">Membrane</keyword>
<proteinExistence type="predicted"/>
<reference evidence="2 3" key="1">
    <citation type="journal article" date="2019" name="Commun. Biol.">
        <title>The bagworm genome reveals a unique fibroin gene that provides high tensile strength.</title>
        <authorList>
            <person name="Kono N."/>
            <person name="Nakamura H."/>
            <person name="Ohtoshi R."/>
            <person name="Tomita M."/>
            <person name="Numata K."/>
            <person name="Arakawa K."/>
        </authorList>
    </citation>
    <scope>NUCLEOTIDE SEQUENCE [LARGE SCALE GENOMIC DNA]</scope>
</reference>
<keyword evidence="1" id="KW-1133">Transmembrane helix</keyword>
<dbReference type="AlphaFoldDB" id="A0A4C1WY43"/>
<keyword evidence="1" id="KW-0812">Transmembrane</keyword>
<dbReference type="EMBL" id="BGZK01000673">
    <property type="protein sequence ID" value="GBP55592.1"/>
    <property type="molecule type" value="Genomic_DNA"/>
</dbReference>
<accession>A0A4C1WY43</accession>
<dbReference type="Proteomes" id="UP000299102">
    <property type="component" value="Unassembled WGS sequence"/>
</dbReference>
<comment type="caution">
    <text evidence="2">The sequence shown here is derived from an EMBL/GenBank/DDBJ whole genome shotgun (WGS) entry which is preliminary data.</text>
</comment>